<organism evidence="1 2">
    <name type="scientific">Cryptococcus wingfieldii CBS 7118</name>
    <dbReference type="NCBI Taxonomy" id="1295528"/>
    <lineage>
        <taxon>Eukaryota</taxon>
        <taxon>Fungi</taxon>
        <taxon>Dikarya</taxon>
        <taxon>Basidiomycota</taxon>
        <taxon>Agaricomycotina</taxon>
        <taxon>Tremellomycetes</taxon>
        <taxon>Tremellales</taxon>
        <taxon>Cryptococcaceae</taxon>
        <taxon>Cryptococcus</taxon>
    </lineage>
</organism>
<proteinExistence type="predicted"/>
<dbReference type="RefSeq" id="XP_019034834.1">
    <property type="nucleotide sequence ID" value="XM_019173108.1"/>
</dbReference>
<gene>
    <name evidence="1" type="ORF">L198_00936</name>
</gene>
<comment type="caution">
    <text evidence="1">The sequence shown here is derived from an EMBL/GenBank/DDBJ whole genome shotgun (WGS) entry which is preliminary data.</text>
</comment>
<sequence>MNALSKSKGKPHELHPKYTPSISFQSVPAESATLQQAQQAGEGFKSKLFGSFPRGEVTVRKNDSILLDILGKLGLNPNVLFSPADWASFQYYDTKFCGPKLTLSDHANPIALHTHLGLMRYFDNTMLHPLNMSIGDKEALWSSAMKSCHGLLGRSRGEDGKR</sequence>
<accession>A0A1E3K487</accession>
<keyword evidence="2" id="KW-1185">Reference proteome</keyword>
<dbReference type="AlphaFoldDB" id="A0A1E3K487"/>
<name>A0A1E3K487_9TREE</name>
<dbReference type="Proteomes" id="UP000094819">
    <property type="component" value="Unassembled WGS sequence"/>
</dbReference>
<dbReference type="EMBL" id="AWGH01000002">
    <property type="protein sequence ID" value="ODO07357.1"/>
    <property type="molecule type" value="Genomic_DNA"/>
</dbReference>
<evidence type="ECO:0000313" key="2">
    <source>
        <dbReference type="Proteomes" id="UP000094819"/>
    </source>
</evidence>
<evidence type="ECO:0000313" key="1">
    <source>
        <dbReference type="EMBL" id="ODO07357.1"/>
    </source>
</evidence>
<reference evidence="1 2" key="1">
    <citation type="submission" date="2016-06" db="EMBL/GenBank/DDBJ databases">
        <title>Evolution of pathogenesis and genome organization in the Tremellales.</title>
        <authorList>
            <person name="Cuomo C."/>
            <person name="Litvintseva A."/>
            <person name="Heitman J."/>
            <person name="Chen Y."/>
            <person name="Sun S."/>
            <person name="Springer D."/>
            <person name="Dromer F."/>
            <person name="Young S."/>
            <person name="Zeng Q."/>
            <person name="Chapman S."/>
            <person name="Gujja S."/>
            <person name="Saif S."/>
            <person name="Birren B."/>
        </authorList>
    </citation>
    <scope>NUCLEOTIDE SEQUENCE [LARGE SCALE GENOMIC DNA]</scope>
    <source>
        <strain evidence="1 2">CBS 7118</strain>
    </source>
</reference>
<dbReference type="GeneID" id="30190149"/>
<protein>
    <submittedName>
        <fullName evidence="1">Uncharacterized protein</fullName>
    </submittedName>
</protein>